<name>A0A6C0KSG0_9ZZZZ</name>
<sequence>MGQTPSAPVAPVCYNPAVCEPEVAYVARECNKVGKNILHLTLRRAIIAIAGETYGNQILSQYNPALAGTRQYSWDSMQSDVVAGFKNFEGFVEGATNNGCVECSCSAAAEKLIAKCKNTNPQVPNAIVDAITSAQPLLSSNLQQAMNIGTVTSEVEPVDLWSTRYQPGSSVTTNNTDPSTTAPDPSATAPDQFTNRAPFTNKETFTNRESFINTGSDAIYPFIKDAIEARHTKFKVTLNSPTFDSDCSSSAYYSMKKFIPEEKKMLDTLFGYYINYVSSYESLYLHKESIIKIINGKLDELDKIQSKIDNYKTNLHVDNRKNNYQSSNYEFYNTVRKYILILYYSLFILYLIFSNFLREKQYTNKKILLVLAIYLLIPIILSYAINLTYEGYIYFLESNNIKEDTKSYADIIKA</sequence>
<evidence type="ECO:0000313" key="3">
    <source>
        <dbReference type="EMBL" id="QHU19680.1"/>
    </source>
</evidence>
<feature type="transmembrane region" description="Helical" evidence="2">
    <location>
        <begin position="338"/>
        <end position="357"/>
    </location>
</feature>
<protein>
    <submittedName>
        <fullName evidence="3">Uncharacterized protein</fullName>
    </submittedName>
</protein>
<evidence type="ECO:0000256" key="1">
    <source>
        <dbReference type="SAM" id="MobiDB-lite"/>
    </source>
</evidence>
<evidence type="ECO:0000256" key="2">
    <source>
        <dbReference type="SAM" id="Phobius"/>
    </source>
</evidence>
<accession>A0A6C0KSG0</accession>
<dbReference type="AlphaFoldDB" id="A0A6C0KSG0"/>
<reference evidence="3" key="1">
    <citation type="journal article" date="2020" name="Nature">
        <title>Giant virus diversity and host interactions through global metagenomics.</title>
        <authorList>
            <person name="Schulz F."/>
            <person name="Roux S."/>
            <person name="Paez-Espino D."/>
            <person name="Jungbluth S."/>
            <person name="Walsh D.A."/>
            <person name="Denef V.J."/>
            <person name="McMahon K.D."/>
            <person name="Konstantinidis K.T."/>
            <person name="Eloe-Fadrosh E.A."/>
            <person name="Kyrpides N.C."/>
            <person name="Woyke T."/>
        </authorList>
    </citation>
    <scope>NUCLEOTIDE SEQUENCE</scope>
    <source>
        <strain evidence="3">GVMAG-S-3300013014-113</strain>
    </source>
</reference>
<keyword evidence="2" id="KW-0812">Transmembrane</keyword>
<keyword evidence="2" id="KW-1133">Transmembrane helix</keyword>
<feature type="region of interest" description="Disordered" evidence="1">
    <location>
        <begin position="164"/>
        <end position="199"/>
    </location>
</feature>
<dbReference type="EMBL" id="MN740954">
    <property type="protein sequence ID" value="QHU19680.1"/>
    <property type="molecule type" value="Genomic_DNA"/>
</dbReference>
<feature type="transmembrane region" description="Helical" evidence="2">
    <location>
        <begin position="369"/>
        <end position="389"/>
    </location>
</feature>
<organism evidence="3">
    <name type="scientific">viral metagenome</name>
    <dbReference type="NCBI Taxonomy" id="1070528"/>
    <lineage>
        <taxon>unclassified sequences</taxon>
        <taxon>metagenomes</taxon>
        <taxon>organismal metagenomes</taxon>
    </lineage>
</organism>
<keyword evidence="2" id="KW-0472">Membrane</keyword>
<proteinExistence type="predicted"/>